<dbReference type="RefSeq" id="WP_111347247.1">
    <property type="nucleotide sequence ID" value="NZ_JAIWKD010000008.1"/>
</dbReference>
<keyword evidence="12" id="KW-1185">Reference proteome</keyword>
<evidence type="ECO:0000313" key="12">
    <source>
        <dbReference type="Proteomes" id="UP000249590"/>
    </source>
</evidence>
<dbReference type="GO" id="GO:0022857">
    <property type="term" value="F:transmembrane transporter activity"/>
    <property type="evidence" value="ECO:0007669"/>
    <property type="project" value="UniProtKB-UniRule"/>
</dbReference>
<feature type="transmembrane region" description="Helical" evidence="9">
    <location>
        <begin position="130"/>
        <end position="147"/>
    </location>
</feature>
<dbReference type="InterPro" id="IPR055348">
    <property type="entry name" value="DctQ"/>
</dbReference>
<keyword evidence="6 9" id="KW-1133">Transmembrane helix</keyword>
<gene>
    <name evidence="11" type="ORF">DLJ53_16445</name>
</gene>
<dbReference type="AlphaFoldDB" id="A0A8B2NMG6"/>
<evidence type="ECO:0000256" key="7">
    <source>
        <dbReference type="ARBA" id="ARBA00023136"/>
    </source>
</evidence>
<comment type="caution">
    <text evidence="11">The sequence shown here is derived from an EMBL/GenBank/DDBJ whole genome shotgun (WGS) entry which is preliminary data.</text>
</comment>
<feature type="transmembrane region" description="Helical" evidence="9">
    <location>
        <begin position="52"/>
        <end position="69"/>
    </location>
</feature>
<keyword evidence="5 9" id="KW-0812">Transmembrane</keyword>
<evidence type="ECO:0000256" key="1">
    <source>
        <dbReference type="ARBA" id="ARBA00004429"/>
    </source>
</evidence>
<comment type="similarity">
    <text evidence="8 9">Belongs to the TRAP transporter small permease family.</text>
</comment>
<dbReference type="PANTHER" id="PTHR35011:SF11">
    <property type="entry name" value="TRAP TRANSPORTER SMALL PERMEASE PROTEIN"/>
    <property type="match status" value="1"/>
</dbReference>
<dbReference type="EMBL" id="QHHQ01000003">
    <property type="protein sequence ID" value="RAI00827.1"/>
    <property type="molecule type" value="Genomic_DNA"/>
</dbReference>
<keyword evidence="2 9" id="KW-0813">Transport</keyword>
<evidence type="ECO:0000256" key="4">
    <source>
        <dbReference type="ARBA" id="ARBA00022519"/>
    </source>
</evidence>
<evidence type="ECO:0000256" key="6">
    <source>
        <dbReference type="ARBA" id="ARBA00022989"/>
    </source>
</evidence>
<evidence type="ECO:0000313" key="11">
    <source>
        <dbReference type="EMBL" id="RAI00827.1"/>
    </source>
</evidence>
<dbReference type="GO" id="GO:0005886">
    <property type="term" value="C:plasma membrane"/>
    <property type="evidence" value="ECO:0007669"/>
    <property type="project" value="UniProtKB-SubCell"/>
</dbReference>
<dbReference type="Pfam" id="PF04290">
    <property type="entry name" value="DctQ"/>
    <property type="match status" value="1"/>
</dbReference>
<dbReference type="PANTHER" id="PTHR35011">
    <property type="entry name" value="2,3-DIKETO-L-GULONATE TRAP TRANSPORTER SMALL PERMEASE PROTEIN YIAM"/>
    <property type="match status" value="1"/>
</dbReference>
<feature type="transmembrane region" description="Helical" evidence="9">
    <location>
        <begin position="12"/>
        <end position="40"/>
    </location>
</feature>
<comment type="function">
    <text evidence="9">Part of the tripartite ATP-independent periplasmic (TRAP) transport system.</text>
</comment>
<organism evidence="11 12">
    <name type="scientific">Acuticoccus sediminis</name>
    <dbReference type="NCBI Taxonomy" id="2184697"/>
    <lineage>
        <taxon>Bacteria</taxon>
        <taxon>Pseudomonadati</taxon>
        <taxon>Pseudomonadota</taxon>
        <taxon>Alphaproteobacteria</taxon>
        <taxon>Hyphomicrobiales</taxon>
        <taxon>Amorphaceae</taxon>
        <taxon>Acuticoccus</taxon>
    </lineage>
</organism>
<evidence type="ECO:0000256" key="3">
    <source>
        <dbReference type="ARBA" id="ARBA00022475"/>
    </source>
</evidence>
<dbReference type="InterPro" id="IPR007387">
    <property type="entry name" value="TRAP_DctQ"/>
</dbReference>
<proteinExistence type="inferred from homology"/>
<accession>A0A8B2NMG6</accession>
<dbReference type="GO" id="GO:0015740">
    <property type="term" value="P:C4-dicarboxylate transport"/>
    <property type="evidence" value="ECO:0007669"/>
    <property type="project" value="TreeGrafter"/>
</dbReference>
<feature type="transmembrane region" description="Helical" evidence="9">
    <location>
        <begin position="89"/>
        <end position="110"/>
    </location>
</feature>
<dbReference type="Proteomes" id="UP000249590">
    <property type="component" value="Unassembled WGS sequence"/>
</dbReference>
<sequence>MALFNKLVDAVVWLVRVVALCQATALFLIVIVTVVMRYVFNNVFSWSEEVPRYLMIWVGFLGAAAGVDAKDHVAFTLLQDSLKGLPHRILSTFLDVGIIAFGVVLLVYGIELTERFGGDYMTSLPYTNVWFYSAAPVSGALMILFAVRNELNAWAGIERGPADTPLYE</sequence>
<evidence type="ECO:0000256" key="5">
    <source>
        <dbReference type="ARBA" id="ARBA00022692"/>
    </source>
</evidence>
<keyword evidence="4 9" id="KW-0997">Cell inner membrane</keyword>
<reference evidence="11 12" key="1">
    <citation type="submission" date="2018-05" db="EMBL/GenBank/DDBJ databases">
        <title>Acuticoccus sediminis sp. nov., isolated from deep-sea sediment of Indian Ocean.</title>
        <authorList>
            <person name="Liu X."/>
            <person name="Lai Q."/>
            <person name="Du Y."/>
            <person name="Sun F."/>
            <person name="Zhang X."/>
            <person name="Wang S."/>
            <person name="Shao Z."/>
        </authorList>
    </citation>
    <scope>NUCLEOTIDE SEQUENCE [LARGE SCALE GENOMIC DNA]</scope>
    <source>
        <strain evidence="11 12">PTG4-2</strain>
    </source>
</reference>
<comment type="subcellular location">
    <subcellularLocation>
        <location evidence="1 9">Cell inner membrane</location>
        <topology evidence="1 9">Multi-pass membrane protein</topology>
    </subcellularLocation>
</comment>
<evidence type="ECO:0000256" key="2">
    <source>
        <dbReference type="ARBA" id="ARBA00022448"/>
    </source>
</evidence>
<keyword evidence="3" id="KW-1003">Cell membrane</keyword>
<protein>
    <recommendedName>
        <fullName evidence="9">TRAP transporter small permease protein</fullName>
    </recommendedName>
</protein>
<name>A0A8B2NMG6_9HYPH</name>
<comment type="subunit">
    <text evidence="9">The complex comprises the extracytoplasmic solute receptor protein and the two transmembrane proteins.</text>
</comment>
<evidence type="ECO:0000259" key="10">
    <source>
        <dbReference type="Pfam" id="PF04290"/>
    </source>
</evidence>
<evidence type="ECO:0000256" key="8">
    <source>
        <dbReference type="ARBA" id="ARBA00038436"/>
    </source>
</evidence>
<feature type="domain" description="Tripartite ATP-independent periplasmic transporters DctQ component" evidence="10">
    <location>
        <begin position="26"/>
        <end position="154"/>
    </location>
</feature>
<evidence type="ECO:0000256" key="9">
    <source>
        <dbReference type="RuleBase" id="RU369079"/>
    </source>
</evidence>
<keyword evidence="7 9" id="KW-0472">Membrane</keyword>